<dbReference type="Pfam" id="PF13409">
    <property type="entry name" value="GST_N_2"/>
    <property type="match status" value="1"/>
</dbReference>
<reference evidence="2 3" key="1">
    <citation type="submission" date="2024-07" db="EMBL/GenBank/DDBJ databases">
        <title>Section-level genome sequencing and comparative genomics of Aspergillus sections Usti and Cavernicolus.</title>
        <authorList>
            <consortium name="Lawrence Berkeley National Laboratory"/>
            <person name="Nybo J.L."/>
            <person name="Vesth T.C."/>
            <person name="Theobald S."/>
            <person name="Frisvad J.C."/>
            <person name="Larsen T.O."/>
            <person name="Kjaerboelling I."/>
            <person name="Rothschild-Mancinelli K."/>
            <person name="Lyhne E.K."/>
            <person name="Kogle M.E."/>
            <person name="Barry K."/>
            <person name="Clum A."/>
            <person name="Na H."/>
            <person name="Ledsgaard L."/>
            <person name="Lin J."/>
            <person name="Lipzen A."/>
            <person name="Kuo A."/>
            <person name="Riley R."/>
            <person name="Mondo S."/>
            <person name="Labutti K."/>
            <person name="Haridas S."/>
            <person name="Pangalinan J."/>
            <person name="Salamov A.A."/>
            <person name="Simmons B.A."/>
            <person name="Magnuson J.K."/>
            <person name="Chen J."/>
            <person name="Drula E."/>
            <person name="Henrissat B."/>
            <person name="Wiebenga A."/>
            <person name="Lubbers R.J."/>
            <person name="Gomes A.C."/>
            <person name="Makela M.R."/>
            <person name="Stajich J."/>
            <person name="Grigoriev I.V."/>
            <person name="Mortensen U.H."/>
            <person name="De Vries R.P."/>
            <person name="Baker S.E."/>
            <person name="Andersen M.R."/>
        </authorList>
    </citation>
    <scope>NUCLEOTIDE SEQUENCE [LARGE SCALE GENOMIC DNA]</scope>
    <source>
        <strain evidence="2 3">CBS 209.92</strain>
    </source>
</reference>
<dbReference type="EMBL" id="JBFTWV010000035">
    <property type="protein sequence ID" value="KAL2795461.1"/>
    <property type="molecule type" value="Genomic_DNA"/>
</dbReference>
<dbReference type="InterPro" id="IPR010987">
    <property type="entry name" value="Glutathione-S-Trfase_C-like"/>
</dbReference>
<gene>
    <name evidence="2" type="ORF">BJX66DRAFT_302102</name>
</gene>
<comment type="caution">
    <text evidence="2">The sequence shown here is derived from an EMBL/GenBank/DDBJ whole genome shotgun (WGS) entry which is preliminary data.</text>
</comment>
<dbReference type="InterPro" id="IPR004045">
    <property type="entry name" value="Glutathione_S-Trfase_N"/>
</dbReference>
<dbReference type="Proteomes" id="UP001610563">
    <property type="component" value="Unassembled WGS sequence"/>
</dbReference>
<dbReference type="PANTHER" id="PTHR42673">
    <property type="entry name" value="MALEYLACETOACETATE ISOMERASE"/>
    <property type="match status" value="1"/>
</dbReference>
<organism evidence="2 3">
    <name type="scientific">Aspergillus keveii</name>
    <dbReference type="NCBI Taxonomy" id="714993"/>
    <lineage>
        <taxon>Eukaryota</taxon>
        <taxon>Fungi</taxon>
        <taxon>Dikarya</taxon>
        <taxon>Ascomycota</taxon>
        <taxon>Pezizomycotina</taxon>
        <taxon>Eurotiomycetes</taxon>
        <taxon>Eurotiomycetidae</taxon>
        <taxon>Eurotiales</taxon>
        <taxon>Aspergillaceae</taxon>
        <taxon>Aspergillus</taxon>
        <taxon>Aspergillus subgen. Nidulantes</taxon>
    </lineage>
</organism>
<accession>A0ABR4G906</accession>
<feature type="domain" description="GST C-terminal" evidence="1">
    <location>
        <begin position="88"/>
        <end position="229"/>
    </location>
</feature>
<evidence type="ECO:0000313" key="3">
    <source>
        <dbReference type="Proteomes" id="UP001610563"/>
    </source>
</evidence>
<dbReference type="PANTHER" id="PTHR42673:SF22">
    <property type="entry name" value="GST N-TERMINAL DOMAIN-CONTAINING PROTEIN"/>
    <property type="match status" value="1"/>
</dbReference>
<evidence type="ECO:0000313" key="2">
    <source>
        <dbReference type="EMBL" id="KAL2795461.1"/>
    </source>
</evidence>
<dbReference type="SUPFAM" id="SSF47616">
    <property type="entry name" value="GST C-terminal domain-like"/>
    <property type="match status" value="1"/>
</dbReference>
<name>A0ABR4G906_9EURO</name>
<sequence>MAATPDYHFIGTYTRYSSWTARVELILDYFQIPYTKQFVPLEKVRDVSISGLVPLLKSHKLNISINDSLSIAEHLAESNPDLPLWPRDPALRALARSAAAEMHSGFATLRNTFHTNFVTHYVGEIPVSDAAKKEIARALSIWDSARKATVNRLKEIGDESSDQGFLFGGFSIADAFFWPVLWRFRSYNLPLDGATPEALKWIETMWNDPEIKKTIHWYYQQAEDPETHIAKYTGLFAEYGVKEERFPEDWTFRASDI</sequence>
<proteinExistence type="predicted"/>
<dbReference type="Pfam" id="PF13410">
    <property type="entry name" value="GST_C_2"/>
    <property type="match status" value="1"/>
</dbReference>
<dbReference type="InterPro" id="IPR036249">
    <property type="entry name" value="Thioredoxin-like_sf"/>
</dbReference>
<dbReference type="Gene3D" id="1.20.1050.10">
    <property type="match status" value="1"/>
</dbReference>
<dbReference type="Gene3D" id="3.40.30.10">
    <property type="entry name" value="Glutaredoxin"/>
    <property type="match status" value="1"/>
</dbReference>
<evidence type="ECO:0000259" key="1">
    <source>
        <dbReference type="PROSITE" id="PS50405"/>
    </source>
</evidence>
<protein>
    <submittedName>
        <fullName evidence="2">Glutathione S-transferase</fullName>
    </submittedName>
</protein>
<dbReference type="InterPro" id="IPR036282">
    <property type="entry name" value="Glutathione-S-Trfase_C_sf"/>
</dbReference>
<dbReference type="PROSITE" id="PS50405">
    <property type="entry name" value="GST_CTER"/>
    <property type="match status" value="1"/>
</dbReference>
<keyword evidence="3" id="KW-1185">Reference proteome</keyword>
<dbReference type="SUPFAM" id="SSF52833">
    <property type="entry name" value="Thioredoxin-like"/>
    <property type="match status" value="1"/>
</dbReference>